<dbReference type="KEGG" id="nso:NIASO_07315"/>
<dbReference type="PANTHER" id="PTHR36459">
    <property type="entry name" value="ORF"/>
    <property type="match status" value="1"/>
</dbReference>
<evidence type="ECO:0000256" key="1">
    <source>
        <dbReference type="SAM" id="Phobius"/>
    </source>
</evidence>
<evidence type="ECO:0000259" key="2">
    <source>
        <dbReference type="Pfam" id="PF00487"/>
    </source>
</evidence>
<evidence type="ECO:0000313" key="4">
    <source>
        <dbReference type="Proteomes" id="UP000003586"/>
    </source>
</evidence>
<accession>W0EW45</accession>
<keyword evidence="1" id="KW-0812">Transmembrane</keyword>
<name>W0EW45_9BACT</name>
<dbReference type="AlphaFoldDB" id="W0EW45"/>
<proteinExistence type="predicted"/>
<dbReference type="eggNOG" id="COG3239">
    <property type="taxonomic scope" value="Bacteria"/>
</dbReference>
<evidence type="ECO:0000313" key="3">
    <source>
        <dbReference type="EMBL" id="AHF15017.1"/>
    </source>
</evidence>
<dbReference type="STRING" id="929713.NIASO_07315"/>
<feature type="transmembrane region" description="Helical" evidence="1">
    <location>
        <begin position="156"/>
        <end position="172"/>
    </location>
</feature>
<keyword evidence="1" id="KW-0472">Membrane</keyword>
<feature type="transmembrane region" description="Helical" evidence="1">
    <location>
        <begin position="63"/>
        <end position="80"/>
    </location>
</feature>
<reference evidence="3 4" key="1">
    <citation type="submission" date="2013-12" db="EMBL/GenBank/DDBJ databases">
        <authorList>
            <consortium name="DOE Joint Genome Institute"/>
            <person name="Eisen J."/>
            <person name="Huntemann M."/>
            <person name="Han J."/>
            <person name="Chen A."/>
            <person name="Kyrpides N."/>
            <person name="Mavromatis K."/>
            <person name="Markowitz V."/>
            <person name="Palaniappan K."/>
            <person name="Ivanova N."/>
            <person name="Schaumberg A."/>
            <person name="Pati A."/>
            <person name="Liolios K."/>
            <person name="Nordberg H.P."/>
            <person name="Cantor M.N."/>
            <person name="Hua S.X."/>
            <person name="Woyke T."/>
        </authorList>
    </citation>
    <scope>NUCLEOTIDE SEQUENCE [LARGE SCALE GENOMIC DNA]</scope>
    <source>
        <strain evidence="4">DSM 19437</strain>
    </source>
</reference>
<dbReference type="PANTHER" id="PTHR36459:SF1">
    <property type="entry name" value="FATTY ACID DESATURASE DOMAIN-CONTAINING PROTEIN-RELATED"/>
    <property type="match status" value="1"/>
</dbReference>
<dbReference type="InterPro" id="IPR005804">
    <property type="entry name" value="FA_desaturase_dom"/>
</dbReference>
<sequence length="351" mass="41789">MKSLSALTDPTYAPKKELSHYDRFWLQFMNDKRDLPFVYLLTFIHLTVVPVAALLLTPLLKGWIWWAVALPYFYIAQFYFKGRFGLMFHCLCHRKMFKPAYQQAIHNYITWIICPLFGHAPEGYFSHHLGMHHVENNNEADASSTMAYQRDSLRSFFAYFFNFLFLGFKQTFQYLFRKKRKKLYTRFTFGEWLFIFFCIGMCFVHLKATLVIWVIPFFFARFVMMLGNWTQHSFIDHSDPENLYTNSINCINTPYNKVCWNDGYHIIHHLRPGMHYTDMPAEFLKRADEFAANKAIVFDGIHYLHIFIYLMTKQYNKLADNLVNINDMFESRDAAIKLMKQRTKKIVAQAA</sequence>
<organism evidence="3 4">
    <name type="scientific">Niabella soli DSM 19437</name>
    <dbReference type="NCBI Taxonomy" id="929713"/>
    <lineage>
        <taxon>Bacteria</taxon>
        <taxon>Pseudomonadati</taxon>
        <taxon>Bacteroidota</taxon>
        <taxon>Chitinophagia</taxon>
        <taxon>Chitinophagales</taxon>
        <taxon>Chitinophagaceae</taxon>
        <taxon>Niabella</taxon>
    </lineage>
</organism>
<feature type="transmembrane region" description="Helical" evidence="1">
    <location>
        <begin position="192"/>
        <end position="219"/>
    </location>
</feature>
<dbReference type="GO" id="GO:0006629">
    <property type="term" value="P:lipid metabolic process"/>
    <property type="evidence" value="ECO:0007669"/>
    <property type="project" value="InterPro"/>
</dbReference>
<keyword evidence="4" id="KW-1185">Reference proteome</keyword>
<protein>
    <submittedName>
        <fullName evidence="3">Fatty acid desaturase</fullName>
    </submittedName>
</protein>
<dbReference type="EMBL" id="CP007035">
    <property type="protein sequence ID" value="AHF15017.1"/>
    <property type="molecule type" value="Genomic_DNA"/>
</dbReference>
<dbReference type="RefSeq" id="WP_008584965.1">
    <property type="nucleotide sequence ID" value="NZ_CP007035.1"/>
</dbReference>
<dbReference type="OrthoDB" id="634389at2"/>
<feature type="transmembrane region" description="Helical" evidence="1">
    <location>
        <begin position="37"/>
        <end position="57"/>
    </location>
</feature>
<keyword evidence="1" id="KW-1133">Transmembrane helix</keyword>
<dbReference type="HOGENOM" id="CLU_033263_1_0_10"/>
<feature type="domain" description="Fatty acid desaturase" evidence="2">
    <location>
        <begin position="65"/>
        <end position="289"/>
    </location>
</feature>
<dbReference type="Proteomes" id="UP000003586">
    <property type="component" value="Chromosome"/>
</dbReference>
<dbReference type="Pfam" id="PF00487">
    <property type="entry name" value="FA_desaturase"/>
    <property type="match status" value="1"/>
</dbReference>
<gene>
    <name evidence="3" type="ORF">NIASO_07315</name>
</gene>